<evidence type="ECO:0000313" key="1">
    <source>
        <dbReference type="EMBL" id="MFI8748782.1"/>
    </source>
</evidence>
<comment type="caution">
    <text evidence="1">The sequence shown here is derived from an EMBL/GenBank/DDBJ whole genome shotgun (WGS) entry which is preliminary data.</text>
</comment>
<dbReference type="InterPro" id="IPR056209">
    <property type="entry name" value="SU10_adaptor"/>
</dbReference>
<keyword evidence="2" id="KW-1185">Reference proteome</keyword>
<reference evidence="1 2" key="1">
    <citation type="submission" date="2024-10" db="EMBL/GenBank/DDBJ databases">
        <title>The Natural Products Discovery Center: Release of the First 8490 Sequenced Strains for Exploring Actinobacteria Biosynthetic Diversity.</title>
        <authorList>
            <person name="Kalkreuter E."/>
            <person name="Kautsar S.A."/>
            <person name="Yang D."/>
            <person name="Bader C.D."/>
            <person name="Teijaro C.N."/>
            <person name="Fluegel L."/>
            <person name="Davis C.M."/>
            <person name="Simpson J.R."/>
            <person name="Lauterbach L."/>
            <person name="Steele A.D."/>
            <person name="Gui C."/>
            <person name="Meng S."/>
            <person name="Li G."/>
            <person name="Viehrig K."/>
            <person name="Ye F."/>
            <person name="Su P."/>
            <person name="Kiefer A.F."/>
            <person name="Nichols A."/>
            <person name="Cepeda A.J."/>
            <person name="Yan W."/>
            <person name="Fan B."/>
            <person name="Jiang Y."/>
            <person name="Adhikari A."/>
            <person name="Zheng C.-J."/>
            <person name="Schuster L."/>
            <person name="Cowan T.M."/>
            <person name="Smanski M.J."/>
            <person name="Chevrette M.G."/>
            <person name="De Carvalho L.P.S."/>
            <person name="Shen B."/>
        </authorList>
    </citation>
    <scope>NUCLEOTIDE SEQUENCE [LARGE SCALE GENOMIC DNA]</scope>
    <source>
        <strain evidence="1 2">NPDC077409</strain>
    </source>
</reference>
<sequence>MTFLELCQRLRQEVGAAGNGPANVAGQSGEYARLIGWVQTAWREIQLERRWRFDWSLGQVELTTEDIQYPLPDDFDAWVVDTLRFGSQVIRVLPWEELRYAANDHLTCAAIAPNGVLHLNAAPKTSGTLLFEYWRTPQELENNNDVPRMPPRYHMAIVYRAMLQYGLYENAPEVVQQANANYREVMMRVAATELPPINTGEALA</sequence>
<dbReference type="Proteomes" id="UP001614338">
    <property type="component" value="Unassembled WGS sequence"/>
</dbReference>
<dbReference type="EMBL" id="JBITWC010000003">
    <property type="protein sequence ID" value="MFI8748782.1"/>
    <property type="molecule type" value="Genomic_DNA"/>
</dbReference>
<evidence type="ECO:0000313" key="2">
    <source>
        <dbReference type="Proteomes" id="UP001614338"/>
    </source>
</evidence>
<gene>
    <name evidence="1" type="ORF">ACIGG6_02080</name>
</gene>
<protein>
    <submittedName>
        <fullName evidence="1">Uncharacterized protein</fullName>
    </submittedName>
</protein>
<dbReference type="Pfam" id="PF24175">
    <property type="entry name" value="SU10_adaptor"/>
    <property type="match status" value="1"/>
</dbReference>
<name>A0ABW8BR97_9GAMM</name>
<organism evidence="1 2">
    <name type="scientific">Vreelandella lionensis</name>
    <dbReference type="NCBI Taxonomy" id="1144478"/>
    <lineage>
        <taxon>Bacteria</taxon>
        <taxon>Pseudomonadati</taxon>
        <taxon>Pseudomonadota</taxon>
        <taxon>Gammaproteobacteria</taxon>
        <taxon>Oceanospirillales</taxon>
        <taxon>Halomonadaceae</taxon>
        <taxon>Vreelandella</taxon>
    </lineage>
</organism>
<accession>A0ABW8BR97</accession>
<dbReference type="RefSeq" id="WP_399841717.1">
    <property type="nucleotide sequence ID" value="NZ_JBITWC010000003.1"/>
</dbReference>
<proteinExistence type="predicted"/>